<dbReference type="EMBL" id="BORU01000002">
    <property type="protein sequence ID" value="GIO56517.1"/>
    <property type="molecule type" value="Genomic_DNA"/>
</dbReference>
<name>A0ABQ4LJ37_9BACL</name>
<proteinExistence type="predicted"/>
<reference evidence="1 2" key="1">
    <citation type="submission" date="2021-03" db="EMBL/GenBank/DDBJ databases">
        <title>Antimicrobial resistance genes in bacteria isolated from Japanese honey, and their potential for conferring macrolide and lincosamide resistance in the American foulbrood pathogen Paenibacillus larvae.</title>
        <authorList>
            <person name="Okamoto M."/>
            <person name="Kumagai M."/>
            <person name="Kanamori H."/>
            <person name="Takamatsu D."/>
        </authorList>
    </citation>
    <scope>NUCLEOTIDE SEQUENCE [LARGE SCALE GENOMIC DNA]</scope>
    <source>
        <strain evidence="1 2">J21TS7</strain>
    </source>
</reference>
<organism evidence="1 2">
    <name type="scientific">Paenibacillus cineris</name>
    <dbReference type="NCBI Taxonomy" id="237530"/>
    <lineage>
        <taxon>Bacteria</taxon>
        <taxon>Bacillati</taxon>
        <taxon>Bacillota</taxon>
        <taxon>Bacilli</taxon>
        <taxon>Bacillales</taxon>
        <taxon>Paenibacillaceae</taxon>
        <taxon>Paenibacillus</taxon>
    </lineage>
</organism>
<sequence length="184" mass="20767">MRTACALMILFILALGGCSSSEKKDEKKFTVEDLGILSKADGRKVYYGMKQADAEAVLGQGKERRKGEFEYAFGVYAFYRDGKVAAIRLEEEAKNHYKTALDAEIGMHKDQFESIYGDVHMPTIPDSQLTYVFDMKRQVLLKENKPKNDKEAKDLLIFSALEYDGIVDTIVIIDSYSTSHGIKE</sequence>
<evidence type="ECO:0008006" key="3">
    <source>
        <dbReference type="Google" id="ProtNLM"/>
    </source>
</evidence>
<evidence type="ECO:0000313" key="2">
    <source>
        <dbReference type="Proteomes" id="UP000676601"/>
    </source>
</evidence>
<comment type="caution">
    <text evidence="1">The sequence shown here is derived from an EMBL/GenBank/DDBJ whole genome shotgun (WGS) entry which is preliminary data.</text>
</comment>
<dbReference type="PROSITE" id="PS51257">
    <property type="entry name" value="PROKAR_LIPOPROTEIN"/>
    <property type="match status" value="1"/>
</dbReference>
<keyword evidence="2" id="KW-1185">Reference proteome</keyword>
<evidence type="ECO:0000313" key="1">
    <source>
        <dbReference type="EMBL" id="GIO56517.1"/>
    </source>
</evidence>
<accession>A0ABQ4LJ37</accession>
<gene>
    <name evidence="1" type="ORF">J21TS7_48350</name>
</gene>
<dbReference type="Proteomes" id="UP000676601">
    <property type="component" value="Unassembled WGS sequence"/>
</dbReference>
<protein>
    <recommendedName>
        <fullName evidence="3">Lipoprotein</fullName>
    </recommendedName>
</protein>